<comment type="similarity">
    <text evidence="3">Belongs to the PPR family. P subfamily.</text>
</comment>
<dbReference type="Proteomes" id="UP001157418">
    <property type="component" value="Unassembled WGS sequence"/>
</dbReference>
<evidence type="ECO:0000256" key="2">
    <source>
        <dbReference type="ARBA" id="ARBA00005245"/>
    </source>
</evidence>
<feature type="repeat" description="PPR" evidence="9">
    <location>
        <begin position="283"/>
        <end position="317"/>
    </location>
</feature>
<evidence type="ECO:0000256" key="4">
    <source>
        <dbReference type="ARBA" id="ARBA00022692"/>
    </source>
</evidence>
<dbReference type="PANTHER" id="PTHR47939:SF9">
    <property type="entry name" value="(WILD MALAYSIAN BANANA) HYPOTHETICAL PROTEIN"/>
    <property type="match status" value="1"/>
</dbReference>
<feature type="repeat" description="PPR" evidence="9">
    <location>
        <begin position="248"/>
        <end position="282"/>
    </location>
</feature>
<feature type="repeat" description="PPR" evidence="9">
    <location>
        <begin position="353"/>
        <end position="383"/>
    </location>
</feature>
<organism evidence="12 13">
    <name type="scientific">Lactuca virosa</name>
    <dbReference type="NCBI Taxonomy" id="75947"/>
    <lineage>
        <taxon>Eukaryota</taxon>
        <taxon>Viridiplantae</taxon>
        <taxon>Streptophyta</taxon>
        <taxon>Embryophyta</taxon>
        <taxon>Tracheophyta</taxon>
        <taxon>Spermatophyta</taxon>
        <taxon>Magnoliopsida</taxon>
        <taxon>eudicotyledons</taxon>
        <taxon>Gunneridae</taxon>
        <taxon>Pentapetalae</taxon>
        <taxon>asterids</taxon>
        <taxon>campanulids</taxon>
        <taxon>Asterales</taxon>
        <taxon>Asteraceae</taxon>
        <taxon>Cichorioideae</taxon>
        <taxon>Cichorieae</taxon>
        <taxon>Lactucinae</taxon>
        <taxon>Lactuca</taxon>
    </lineage>
</organism>
<evidence type="ECO:0000256" key="3">
    <source>
        <dbReference type="ARBA" id="ARBA00007626"/>
    </source>
</evidence>
<dbReference type="InterPro" id="IPR002885">
    <property type="entry name" value="PPR_rpt"/>
</dbReference>
<proteinExistence type="inferred from homology"/>
<dbReference type="SUPFAM" id="SSF48452">
    <property type="entry name" value="TPR-like"/>
    <property type="match status" value="1"/>
</dbReference>
<dbReference type="Pfam" id="PF01535">
    <property type="entry name" value="PPR"/>
    <property type="match status" value="3"/>
</dbReference>
<dbReference type="PANTHER" id="PTHR47939">
    <property type="entry name" value="MEMBRANE-ASSOCIATED SALT-INDUCIBLE PROTEIN-LIKE"/>
    <property type="match status" value="1"/>
</dbReference>
<gene>
    <name evidence="12" type="ORF">LVIROSA_LOCUS33867</name>
</gene>
<feature type="region of interest" description="Disordered" evidence="10">
    <location>
        <begin position="506"/>
        <end position="528"/>
    </location>
</feature>
<feature type="repeat" description="PPR" evidence="9">
    <location>
        <begin position="213"/>
        <end position="247"/>
    </location>
</feature>
<comment type="caution">
    <text evidence="12">The sequence shown here is derived from an EMBL/GenBank/DDBJ whole genome shotgun (WGS) entry which is preliminary data.</text>
</comment>
<dbReference type="EMBL" id="CAKMRJ010005634">
    <property type="protein sequence ID" value="CAH1448313.1"/>
    <property type="molecule type" value="Genomic_DNA"/>
</dbReference>
<dbReference type="InterPro" id="IPR011990">
    <property type="entry name" value="TPR-like_helical_dom_sf"/>
</dbReference>
<feature type="repeat" description="PPR" evidence="9">
    <location>
        <begin position="178"/>
        <end position="212"/>
    </location>
</feature>
<evidence type="ECO:0000256" key="10">
    <source>
        <dbReference type="SAM" id="MobiDB-lite"/>
    </source>
</evidence>
<keyword evidence="7 11" id="KW-1133">Transmembrane helix</keyword>
<keyword evidence="6" id="KW-0256">Endoplasmic reticulum</keyword>
<dbReference type="GO" id="GO:0006465">
    <property type="term" value="P:signal peptide processing"/>
    <property type="evidence" value="ECO:0007669"/>
    <property type="project" value="InterPro"/>
</dbReference>
<dbReference type="InterPro" id="IPR009542">
    <property type="entry name" value="Spc1/SPCS1"/>
</dbReference>
<evidence type="ECO:0000256" key="8">
    <source>
        <dbReference type="ARBA" id="ARBA00023136"/>
    </source>
</evidence>
<feature type="repeat" description="PPR" evidence="9">
    <location>
        <begin position="318"/>
        <end position="352"/>
    </location>
</feature>
<keyword evidence="4 11" id="KW-0812">Transmembrane</keyword>
<comment type="similarity">
    <text evidence="2">Belongs to the SPCS1 family.</text>
</comment>
<evidence type="ECO:0000256" key="9">
    <source>
        <dbReference type="PROSITE-ProRule" id="PRU00708"/>
    </source>
</evidence>
<evidence type="ECO:0000256" key="1">
    <source>
        <dbReference type="ARBA" id="ARBA00004477"/>
    </source>
</evidence>
<name>A0AAU9PD47_9ASTR</name>
<dbReference type="NCBIfam" id="TIGR00756">
    <property type="entry name" value="PPR"/>
    <property type="match status" value="4"/>
</dbReference>
<evidence type="ECO:0000256" key="5">
    <source>
        <dbReference type="ARBA" id="ARBA00022737"/>
    </source>
</evidence>
<comment type="subcellular location">
    <subcellularLocation>
        <location evidence="1">Endoplasmic reticulum membrane</location>
        <topology evidence="1">Multi-pass membrane protein</topology>
    </subcellularLocation>
</comment>
<reference evidence="12 13" key="1">
    <citation type="submission" date="2022-01" db="EMBL/GenBank/DDBJ databases">
        <authorList>
            <person name="Xiong W."/>
            <person name="Schranz E."/>
        </authorList>
    </citation>
    <scope>NUCLEOTIDE SEQUENCE [LARGE SCALE GENOMIC DNA]</scope>
</reference>
<evidence type="ECO:0000313" key="12">
    <source>
        <dbReference type="EMBL" id="CAH1448313.1"/>
    </source>
</evidence>
<dbReference type="AlphaFoldDB" id="A0AAU9PD47"/>
<keyword evidence="13" id="KW-1185">Reference proteome</keyword>
<dbReference type="GO" id="GO:0005787">
    <property type="term" value="C:signal peptidase complex"/>
    <property type="evidence" value="ECO:0007669"/>
    <property type="project" value="InterPro"/>
</dbReference>
<evidence type="ECO:0000256" key="6">
    <source>
        <dbReference type="ARBA" id="ARBA00022824"/>
    </source>
</evidence>
<protein>
    <submittedName>
        <fullName evidence="12">Uncharacterized protein</fullName>
    </submittedName>
</protein>
<accession>A0AAU9PD47</accession>
<dbReference type="Pfam" id="PF06645">
    <property type="entry name" value="SPC12"/>
    <property type="match status" value="1"/>
</dbReference>
<evidence type="ECO:0000256" key="7">
    <source>
        <dbReference type="ARBA" id="ARBA00022989"/>
    </source>
</evidence>
<evidence type="ECO:0000313" key="13">
    <source>
        <dbReference type="Proteomes" id="UP001157418"/>
    </source>
</evidence>
<keyword evidence="8 11" id="KW-0472">Membrane</keyword>
<evidence type="ECO:0000256" key="11">
    <source>
        <dbReference type="SAM" id="Phobius"/>
    </source>
</evidence>
<dbReference type="InterPro" id="IPR050667">
    <property type="entry name" value="PPR-containing_protein"/>
</dbReference>
<feature type="transmembrane region" description="Helical" evidence="11">
    <location>
        <begin position="447"/>
        <end position="466"/>
    </location>
</feature>
<feature type="transmembrane region" description="Helical" evidence="11">
    <location>
        <begin position="473"/>
        <end position="494"/>
    </location>
</feature>
<sequence length="528" mass="59618">MASNIIFRRFNSFRHFQARPFSSVLNPDSTTPLSSKEKSRAALSLLKTEKNPERIIDICRAASLTPESHLDRIAFSIAISKLADLNYLDGIRDFIEELLKTRPDLNNEKFISHAIVYYGQAGLLDNAFQLFDKMSQLGVAQNAKSLNALLFSCMFAKKYNEVKRVYLEFPLKYGVTPNLDTYNTVIKSFCESGSSSSCYSVISEMVRKNCKPNATTFGTLIAGFYREEKLEEVGKVLELMRKHEVPIGISTYNTRIQSLCKLKKTNEAKELLDGLMLSGMKPNSVTYCHLIHGYCKEGKLDEGKNLFHKMINSGFKPDSDCYFTLVNYSCKNGDFEEALKVCKQSMEKDWVPNFSTMKMLVEGLAKSSKVNEAKELVEKMKEKFPKNAYIDSSSPASNIDLFLPLPIAGRSSFLVYQVAEQLLTPCPKSIYLLLKMDWQGQKVAEQLMQILLVVFAVTTFITGYVVGSFQLMLIVYAGGVILTTLITIPNWPFFNKHPLKWLDPSEAEKHPKPQVAVTSVSKKKPNKK</sequence>
<dbReference type="Pfam" id="PF13041">
    <property type="entry name" value="PPR_2"/>
    <property type="match status" value="2"/>
</dbReference>
<dbReference type="PROSITE" id="PS51375">
    <property type="entry name" value="PPR"/>
    <property type="match status" value="6"/>
</dbReference>
<keyword evidence="5" id="KW-0677">Repeat</keyword>
<dbReference type="Gene3D" id="1.25.40.10">
    <property type="entry name" value="Tetratricopeptide repeat domain"/>
    <property type="match status" value="3"/>
</dbReference>